<proteinExistence type="predicted"/>
<dbReference type="AlphaFoldDB" id="A0A558DIN6"/>
<dbReference type="GO" id="GO:0016646">
    <property type="term" value="F:oxidoreductase activity, acting on the CH-NH group of donors, NAD or NADP as acceptor"/>
    <property type="evidence" value="ECO:0007669"/>
    <property type="project" value="TreeGrafter"/>
</dbReference>
<dbReference type="PANTHER" id="PTHR43355:SF2">
    <property type="entry name" value="FLAVIN REDUCTASE (NADPH)"/>
    <property type="match status" value="1"/>
</dbReference>
<dbReference type="OrthoDB" id="3191258at2"/>
<feature type="domain" description="NAD(P)-binding" evidence="1">
    <location>
        <begin position="8"/>
        <end position="205"/>
    </location>
</feature>
<organism evidence="2 3">
    <name type="scientific">Amycolatopsis rhizosphaerae</name>
    <dbReference type="NCBI Taxonomy" id="2053003"/>
    <lineage>
        <taxon>Bacteria</taxon>
        <taxon>Bacillati</taxon>
        <taxon>Actinomycetota</taxon>
        <taxon>Actinomycetes</taxon>
        <taxon>Pseudonocardiales</taxon>
        <taxon>Pseudonocardiaceae</taxon>
        <taxon>Amycolatopsis</taxon>
    </lineage>
</organism>
<dbReference type="InterPro" id="IPR051606">
    <property type="entry name" value="Polyketide_Oxido-like"/>
</dbReference>
<name>A0A558DIN6_9PSEU</name>
<accession>A0A558DIN6</accession>
<reference evidence="2 3" key="2">
    <citation type="submission" date="2019-08" db="EMBL/GenBank/DDBJ databases">
        <title>Amycolatopsis acidicola sp. nov., isolated from peat swamp forest soil.</title>
        <authorList>
            <person name="Srisuk N."/>
        </authorList>
    </citation>
    <scope>NUCLEOTIDE SEQUENCE [LARGE SCALE GENOMIC DNA]</scope>
    <source>
        <strain evidence="2 3">TBRC 6029</strain>
    </source>
</reference>
<dbReference type="InterPro" id="IPR036291">
    <property type="entry name" value="NAD(P)-bd_dom_sf"/>
</dbReference>
<reference evidence="2 3" key="1">
    <citation type="submission" date="2019-07" db="EMBL/GenBank/DDBJ databases">
        <authorList>
            <person name="Duangmal K."/>
            <person name="Teo W.F.A."/>
        </authorList>
    </citation>
    <scope>NUCLEOTIDE SEQUENCE [LARGE SCALE GENOMIC DNA]</scope>
    <source>
        <strain evidence="2 3">TBRC 6029</strain>
    </source>
</reference>
<dbReference type="RefSeq" id="WP_144585877.1">
    <property type="nucleotide sequence ID" value="NZ_VJWX01000019.1"/>
</dbReference>
<keyword evidence="3" id="KW-1185">Reference proteome</keyword>
<dbReference type="InterPro" id="IPR016040">
    <property type="entry name" value="NAD(P)-bd_dom"/>
</dbReference>
<dbReference type="Proteomes" id="UP000320011">
    <property type="component" value="Unassembled WGS sequence"/>
</dbReference>
<comment type="caution">
    <text evidence="2">The sequence shown here is derived from an EMBL/GenBank/DDBJ whole genome shotgun (WGS) entry which is preliminary data.</text>
</comment>
<gene>
    <name evidence="2" type="ORF">FNH05_03890</name>
</gene>
<dbReference type="PANTHER" id="PTHR43355">
    <property type="entry name" value="FLAVIN REDUCTASE (NADPH)"/>
    <property type="match status" value="1"/>
</dbReference>
<dbReference type="Gene3D" id="3.40.50.720">
    <property type="entry name" value="NAD(P)-binding Rossmann-like Domain"/>
    <property type="match status" value="1"/>
</dbReference>
<evidence type="ECO:0000259" key="1">
    <source>
        <dbReference type="Pfam" id="PF13460"/>
    </source>
</evidence>
<dbReference type="EMBL" id="VJWX01000019">
    <property type="protein sequence ID" value="TVT60867.1"/>
    <property type="molecule type" value="Genomic_DNA"/>
</dbReference>
<evidence type="ECO:0000313" key="3">
    <source>
        <dbReference type="Proteomes" id="UP000320011"/>
    </source>
</evidence>
<protein>
    <submittedName>
        <fullName evidence="2">NAD-dependent epimerase/dehydratase family protein</fullName>
    </submittedName>
</protein>
<dbReference type="Pfam" id="PF13460">
    <property type="entry name" value="NAD_binding_10"/>
    <property type="match status" value="1"/>
</dbReference>
<evidence type="ECO:0000313" key="2">
    <source>
        <dbReference type="EMBL" id="TVT60867.1"/>
    </source>
</evidence>
<dbReference type="SUPFAM" id="SSF51735">
    <property type="entry name" value="NAD(P)-binding Rossmann-fold domains"/>
    <property type="match status" value="1"/>
</dbReference>
<sequence length="217" mass="22340">MSRIVVFGAGGRAGRHTVAEAASRGHQVTAVVRDPDRHPDLAAVGVTVVAGDVTRPDSVAEVAAGHDAAVNAAVRLDVPSETFFPPAARALLDGLPRAGVARLVAIGIGTMLETAPGVAVHDDPGFPPEHRAFSLGHATGLAVLRDANTDLDWVVLAPPPVVLDNEAARTGRYRTGGSRIMPTGSGSASFSYADLAVALIDEIETPKHHRALIAVAP</sequence>